<reference evidence="1 2" key="1">
    <citation type="submission" date="2024-01" db="EMBL/GenBank/DDBJ databases">
        <title>A telomere-to-telomere, gap-free genome of sweet tea (Lithocarpus litseifolius).</title>
        <authorList>
            <person name="Zhou J."/>
        </authorList>
    </citation>
    <scope>NUCLEOTIDE SEQUENCE [LARGE SCALE GENOMIC DNA]</scope>
    <source>
        <strain evidence="1">Zhou-2022a</strain>
        <tissue evidence="1">Leaf</tissue>
    </source>
</reference>
<dbReference type="Proteomes" id="UP001459277">
    <property type="component" value="Unassembled WGS sequence"/>
</dbReference>
<evidence type="ECO:0000313" key="1">
    <source>
        <dbReference type="EMBL" id="KAK9986590.1"/>
    </source>
</evidence>
<accession>A0AAW2BP02</accession>
<dbReference type="EMBL" id="JAZDWU010000011">
    <property type="protein sequence ID" value="KAK9986590.1"/>
    <property type="molecule type" value="Genomic_DNA"/>
</dbReference>
<name>A0AAW2BP02_9ROSI</name>
<gene>
    <name evidence="1" type="ORF">SO802_031541</name>
</gene>
<evidence type="ECO:0000313" key="2">
    <source>
        <dbReference type="Proteomes" id="UP001459277"/>
    </source>
</evidence>
<keyword evidence="2" id="KW-1185">Reference proteome</keyword>
<dbReference type="AlphaFoldDB" id="A0AAW2BP02"/>
<organism evidence="1 2">
    <name type="scientific">Lithocarpus litseifolius</name>
    <dbReference type="NCBI Taxonomy" id="425828"/>
    <lineage>
        <taxon>Eukaryota</taxon>
        <taxon>Viridiplantae</taxon>
        <taxon>Streptophyta</taxon>
        <taxon>Embryophyta</taxon>
        <taxon>Tracheophyta</taxon>
        <taxon>Spermatophyta</taxon>
        <taxon>Magnoliopsida</taxon>
        <taxon>eudicotyledons</taxon>
        <taxon>Gunneridae</taxon>
        <taxon>Pentapetalae</taxon>
        <taxon>rosids</taxon>
        <taxon>fabids</taxon>
        <taxon>Fagales</taxon>
        <taxon>Fagaceae</taxon>
        <taxon>Lithocarpus</taxon>
    </lineage>
</organism>
<proteinExistence type="predicted"/>
<protein>
    <submittedName>
        <fullName evidence="1">Uncharacterized protein</fullName>
    </submittedName>
</protein>
<comment type="caution">
    <text evidence="1">The sequence shown here is derived from an EMBL/GenBank/DDBJ whole genome shotgun (WGS) entry which is preliminary data.</text>
</comment>
<sequence length="103" mass="11829">MLVYPHVICILFSTSDPQHLIVCHIIGLSSPGQLEPNQEKLLVFGQIGCRTKHASNFYPSFFVRKLWTMENNLLICPHKNMSLIMGYKKLESYTEGLTKAVYR</sequence>